<dbReference type="Proteomes" id="UP000639403">
    <property type="component" value="Unassembled WGS sequence"/>
</dbReference>
<dbReference type="InterPro" id="IPR001461">
    <property type="entry name" value="Aspartic_peptidase_A1"/>
</dbReference>
<dbReference type="SUPFAM" id="SSF50630">
    <property type="entry name" value="Acid proteases"/>
    <property type="match status" value="1"/>
</dbReference>
<evidence type="ECO:0000256" key="1">
    <source>
        <dbReference type="ARBA" id="ARBA00007447"/>
    </source>
</evidence>
<dbReference type="GO" id="GO:0006508">
    <property type="term" value="P:proteolysis"/>
    <property type="evidence" value="ECO:0007669"/>
    <property type="project" value="InterPro"/>
</dbReference>
<dbReference type="CDD" id="cd05471">
    <property type="entry name" value="pepsin_like"/>
    <property type="match status" value="1"/>
</dbReference>
<name>A0A8H7U314_9APHY</name>
<dbReference type="PANTHER" id="PTHR47966:SF51">
    <property type="entry name" value="BETA-SITE APP-CLEAVING ENZYME, ISOFORM A-RELATED"/>
    <property type="match status" value="1"/>
</dbReference>
<dbReference type="AlphaFoldDB" id="A0A8H7U314"/>
<dbReference type="Gene3D" id="2.40.70.10">
    <property type="entry name" value="Acid Proteases"/>
    <property type="match status" value="2"/>
</dbReference>
<comment type="caution">
    <text evidence="3">The sequence shown here is derived from an EMBL/GenBank/DDBJ whole genome shotgun (WGS) entry which is preliminary data.</text>
</comment>
<proteinExistence type="inferred from homology"/>
<comment type="similarity">
    <text evidence="1">Belongs to the peptidase A1 family.</text>
</comment>
<dbReference type="PANTHER" id="PTHR47966">
    <property type="entry name" value="BETA-SITE APP-CLEAVING ENZYME, ISOFORM A-RELATED"/>
    <property type="match status" value="1"/>
</dbReference>
<dbReference type="GO" id="GO:0004190">
    <property type="term" value="F:aspartic-type endopeptidase activity"/>
    <property type="evidence" value="ECO:0007669"/>
    <property type="project" value="InterPro"/>
</dbReference>
<evidence type="ECO:0000313" key="4">
    <source>
        <dbReference type="Proteomes" id="UP000639403"/>
    </source>
</evidence>
<dbReference type="PRINTS" id="PR00792">
    <property type="entry name" value="PEPSIN"/>
</dbReference>
<evidence type="ECO:0000313" key="3">
    <source>
        <dbReference type="EMBL" id="KAF9815251.1"/>
    </source>
</evidence>
<feature type="domain" description="Peptidase A1" evidence="2">
    <location>
        <begin position="56"/>
        <end position="411"/>
    </location>
</feature>
<dbReference type="Pfam" id="PF00026">
    <property type="entry name" value="Asp"/>
    <property type="match status" value="2"/>
</dbReference>
<organism evidence="3 4">
    <name type="scientific">Rhodonia placenta</name>
    <dbReference type="NCBI Taxonomy" id="104341"/>
    <lineage>
        <taxon>Eukaryota</taxon>
        <taxon>Fungi</taxon>
        <taxon>Dikarya</taxon>
        <taxon>Basidiomycota</taxon>
        <taxon>Agaricomycotina</taxon>
        <taxon>Agaricomycetes</taxon>
        <taxon>Polyporales</taxon>
        <taxon>Adustoporiaceae</taxon>
        <taxon>Rhodonia</taxon>
    </lineage>
</organism>
<dbReference type="EMBL" id="JADOXO010000073">
    <property type="protein sequence ID" value="KAF9815251.1"/>
    <property type="molecule type" value="Genomic_DNA"/>
</dbReference>
<protein>
    <recommendedName>
        <fullName evidence="2">Peptidase A1 domain-containing protein</fullName>
    </recommendedName>
</protein>
<dbReference type="InterPro" id="IPR034164">
    <property type="entry name" value="Pepsin-like_dom"/>
</dbReference>
<reference evidence="3" key="2">
    <citation type="journal article" name="Front. Microbiol.">
        <title>Degradative Capacity of Two Strains of Rhodonia placenta: From Phenotype to Genotype.</title>
        <authorList>
            <person name="Kolle M."/>
            <person name="Horta M.A.C."/>
            <person name="Nowrousian M."/>
            <person name="Ohm R.A."/>
            <person name="Benz J.P."/>
            <person name="Pilgard A."/>
        </authorList>
    </citation>
    <scope>NUCLEOTIDE SEQUENCE</scope>
    <source>
        <strain evidence="3">FPRL280</strain>
    </source>
</reference>
<dbReference type="InterPro" id="IPR033121">
    <property type="entry name" value="PEPTIDASE_A1"/>
</dbReference>
<sequence>MLLRLLSPSLARAVLISTLFCTAYAGGIVKVPFTSTIMLISSSDSNVPTTNAGLKVTVQVQAGNDQTFNDILVDTGSSFLWVGAQEAYALGPYTQIINETFDANYGEGGATGTAYIDRVTVGGVTASAAFIGAANNTEGFQIAEPLGGISQCSPYISLSFFLTPRPLHDRADTVNFAVGMGPANTSFDVVSGYNTTPTFVQSLAAEGIIPAAMFGVYVSPLTASGEPGSTGELTFGGVDESKFSAEREPRGDRRDRLAPPFHCRQSALAGRAFYFGWGGEYAINSTLYSLVDTGTYFIGIPNDGLFYILQNTPDAELASSSLLEGCLTFPANTNNTLPPLYVGVGSLNFTITPDDYIVPAPLYAALNITDAGAIYTVLCPAGPNQYNLGMSFLEHAYSTFDLIGLAQLAPH</sequence>
<dbReference type="PROSITE" id="PS51767">
    <property type="entry name" value="PEPTIDASE_A1"/>
    <property type="match status" value="1"/>
</dbReference>
<accession>A0A8H7U314</accession>
<evidence type="ECO:0000259" key="2">
    <source>
        <dbReference type="PROSITE" id="PS51767"/>
    </source>
</evidence>
<reference evidence="3" key="1">
    <citation type="submission" date="2020-11" db="EMBL/GenBank/DDBJ databases">
        <authorList>
            <person name="Koelle M."/>
            <person name="Horta M.A.C."/>
            <person name="Nowrousian M."/>
            <person name="Ohm R.A."/>
            <person name="Benz P."/>
            <person name="Pilgard A."/>
        </authorList>
    </citation>
    <scope>NUCLEOTIDE SEQUENCE</scope>
    <source>
        <strain evidence="3">FPRL280</strain>
    </source>
</reference>
<gene>
    <name evidence="3" type="ORF">IEO21_04698</name>
</gene>
<dbReference type="InterPro" id="IPR021109">
    <property type="entry name" value="Peptidase_aspartic_dom_sf"/>
</dbReference>